<sequence length="104" mass="11912">MQGKRHDGAIAVEVRAFIENFAGFRLKLQRGRGWLGQHFAVRGVDLAFGLGTGGVRKERFLRRHYDGQVRQVRQAARWSMIETDVFRRNSRNCRGRSGDQRPGA</sequence>
<evidence type="ECO:0000313" key="2">
    <source>
        <dbReference type="Proteomes" id="UP000567293"/>
    </source>
</evidence>
<reference evidence="1" key="1">
    <citation type="submission" date="2020-06" db="EMBL/GenBank/DDBJ databases">
        <title>Legume-microbial interactions unlock mineral nutrients during tropical forest succession.</title>
        <authorList>
            <person name="Epihov D.Z."/>
        </authorList>
    </citation>
    <scope>NUCLEOTIDE SEQUENCE [LARGE SCALE GENOMIC DNA]</scope>
    <source>
        <strain evidence="1">Pan2503</strain>
    </source>
</reference>
<proteinExistence type="predicted"/>
<dbReference type="EMBL" id="JACDQQ010001692">
    <property type="protein sequence ID" value="MBA0086824.1"/>
    <property type="molecule type" value="Genomic_DNA"/>
</dbReference>
<organism evidence="1 2">
    <name type="scientific">Candidatus Acidiferrum panamense</name>
    <dbReference type="NCBI Taxonomy" id="2741543"/>
    <lineage>
        <taxon>Bacteria</taxon>
        <taxon>Pseudomonadati</taxon>
        <taxon>Acidobacteriota</taxon>
        <taxon>Terriglobia</taxon>
        <taxon>Candidatus Acidiferrales</taxon>
        <taxon>Candidatus Acidiferrum</taxon>
    </lineage>
</organism>
<keyword evidence="2" id="KW-1185">Reference proteome</keyword>
<gene>
    <name evidence="1" type="ORF">HRJ53_17725</name>
</gene>
<comment type="caution">
    <text evidence="1">The sequence shown here is derived from an EMBL/GenBank/DDBJ whole genome shotgun (WGS) entry which is preliminary data.</text>
</comment>
<dbReference type="AlphaFoldDB" id="A0A7V8NSQ3"/>
<dbReference type="Proteomes" id="UP000567293">
    <property type="component" value="Unassembled WGS sequence"/>
</dbReference>
<accession>A0A7V8NSQ3</accession>
<protein>
    <submittedName>
        <fullName evidence="1">Uncharacterized protein</fullName>
    </submittedName>
</protein>
<name>A0A7V8NSQ3_9BACT</name>
<evidence type="ECO:0000313" key="1">
    <source>
        <dbReference type="EMBL" id="MBA0086824.1"/>
    </source>
</evidence>